<proteinExistence type="predicted"/>
<dbReference type="EMBL" id="MQUB01000001">
    <property type="protein sequence ID" value="PQB05487.1"/>
    <property type="molecule type" value="Genomic_DNA"/>
</dbReference>
<accession>A0A2S7KSA4</accession>
<keyword evidence="2" id="KW-1185">Reference proteome</keyword>
<dbReference type="Proteomes" id="UP000239800">
    <property type="component" value="Unassembled WGS sequence"/>
</dbReference>
<gene>
    <name evidence="1" type="ORF">BST85_11735</name>
</gene>
<dbReference type="RefSeq" id="WP_104813430.1">
    <property type="nucleotide sequence ID" value="NZ_MQUB01000001.1"/>
</dbReference>
<dbReference type="PROSITE" id="PS51257">
    <property type="entry name" value="PROKAR_LIPOPROTEIN"/>
    <property type="match status" value="1"/>
</dbReference>
<dbReference type="OrthoDB" id="9889720at2"/>
<reference evidence="1 2" key="1">
    <citation type="submission" date="2016-11" db="EMBL/GenBank/DDBJ databases">
        <title>Trade-off between light-utilization and light-protection in marine flavobacteria.</title>
        <authorList>
            <person name="Kumagai Y."/>
        </authorList>
    </citation>
    <scope>NUCLEOTIDE SEQUENCE [LARGE SCALE GENOMIC DNA]</scope>
    <source>
        <strain evidence="1 2">NBRC 107741</strain>
    </source>
</reference>
<name>A0A2S7KSA4_9FLAO</name>
<dbReference type="AlphaFoldDB" id="A0A2S7KSA4"/>
<comment type="caution">
    <text evidence="1">The sequence shown here is derived from an EMBL/GenBank/DDBJ whole genome shotgun (WGS) entry which is preliminary data.</text>
</comment>
<evidence type="ECO:0000313" key="2">
    <source>
        <dbReference type="Proteomes" id="UP000239800"/>
    </source>
</evidence>
<protein>
    <submittedName>
        <fullName evidence="1">Uncharacterized protein</fullName>
    </submittedName>
</protein>
<organism evidence="1 2">
    <name type="scientific">Aureitalea marina</name>
    <dbReference type="NCBI Taxonomy" id="930804"/>
    <lineage>
        <taxon>Bacteria</taxon>
        <taxon>Pseudomonadati</taxon>
        <taxon>Bacteroidota</taxon>
        <taxon>Flavobacteriia</taxon>
        <taxon>Flavobacteriales</taxon>
        <taxon>Flavobacteriaceae</taxon>
        <taxon>Aureitalea</taxon>
    </lineage>
</organism>
<sequence>MSSKLKIIRSLGFALLLLTFSCDDTPYDPTIYTIQDADLQDGRRTLIAHPYIFEEEGLKLIELSYKRRDSVIDVRAVLQGAVEPFKECNFFLHAYPNAEIQEMDNLGGAVTMELDRLIHERSEVIASQQVYDELRFGLACESKRFITRAVENIRFE</sequence>
<evidence type="ECO:0000313" key="1">
    <source>
        <dbReference type="EMBL" id="PQB05487.1"/>
    </source>
</evidence>